<dbReference type="AlphaFoldDB" id="A0A6J4RXP1"/>
<sequence>DRWSCRRRADLGPDRLARERRRHARARLHGDRHEGAPPPAGGVDAARRPDRLLRHPRGRLRRLHPPGFGHVRGPRADLAGQARQSRSLPVALSLGARGRPRGGAVGARRGGQGPPRARPQVAGRALEARVPGPVAGGLRARRRGAVDRDARTRRVGGM</sequence>
<feature type="non-terminal residue" evidence="2">
    <location>
        <position position="1"/>
    </location>
</feature>
<reference evidence="2" key="1">
    <citation type="submission" date="2020-02" db="EMBL/GenBank/DDBJ databases">
        <authorList>
            <person name="Meier V. D."/>
        </authorList>
    </citation>
    <scope>NUCLEOTIDE SEQUENCE</scope>
    <source>
        <strain evidence="2">AVDCRST_MAG38</strain>
    </source>
</reference>
<feature type="compositionally biased region" description="Gly residues" evidence="1">
    <location>
        <begin position="101"/>
        <end position="113"/>
    </location>
</feature>
<evidence type="ECO:0000313" key="2">
    <source>
        <dbReference type="EMBL" id="CAA9484768.1"/>
    </source>
</evidence>
<evidence type="ECO:0000256" key="1">
    <source>
        <dbReference type="SAM" id="MobiDB-lite"/>
    </source>
</evidence>
<dbReference type="EMBL" id="CADCVJ010000191">
    <property type="protein sequence ID" value="CAA9484768.1"/>
    <property type="molecule type" value="Genomic_DNA"/>
</dbReference>
<feature type="non-terminal residue" evidence="2">
    <location>
        <position position="158"/>
    </location>
</feature>
<feature type="compositionally biased region" description="Basic residues" evidence="1">
    <location>
        <begin position="54"/>
        <end position="64"/>
    </location>
</feature>
<feature type="compositionally biased region" description="Basic residues" evidence="1">
    <location>
        <begin position="18"/>
        <end position="27"/>
    </location>
</feature>
<accession>A0A6J4RXP1</accession>
<organism evidence="2">
    <name type="scientific">uncultured Solirubrobacteraceae bacterium</name>
    <dbReference type="NCBI Taxonomy" id="1162706"/>
    <lineage>
        <taxon>Bacteria</taxon>
        <taxon>Bacillati</taxon>
        <taxon>Actinomycetota</taxon>
        <taxon>Thermoleophilia</taxon>
        <taxon>Solirubrobacterales</taxon>
        <taxon>Solirubrobacteraceae</taxon>
        <taxon>environmental samples</taxon>
    </lineage>
</organism>
<name>A0A6J4RXP1_9ACTN</name>
<protein>
    <submittedName>
        <fullName evidence="2">Uncharacterized protein</fullName>
    </submittedName>
</protein>
<feature type="compositionally biased region" description="Basic and acidic residues" evidence="1">
    <location>
        <begin position="1"/>
        <end position="17"/>
    </location>
</feature>
<feature type="region of interest" description="Disordered" evidence="1">
    <location>
        <begin position="1"/>
        <end position="158"/>
    </location>
</feature>
<gene>
    <name evidence="2" type="ORF">AVDCRST_MAG38-2256</name>
</gene>
<proteinExistence type="predicted"/>